<dbReference type="PROSITE" id="PS00018">
    <property type="entry name" value="EF_HAND_1"/>
    <property type="match status" value="1"/>
</dbReference>
<dbReference type="GeneID" id="26305496"/>
<dbReference type="InterPro" id="IPR002048">
    <property type="entry name" value="EF_hand_dom"/>
</dbReference>
<feature type="compositionally biased region" description="Polar residues" evidence="2">
    <location>
        <begin position="532"/>
        <end position="545"/>
    </location>
</feature>
<feature type="domain" description="EF-hand" evidence="4">
    <location>
        <begin position="673"/>
        <end position="708"/>
    </location>
</feature>
<dbReference type="Pfam" id="PF25886">
    <property type="entry name" value="Msy1"/>
    <property type="match status" value="1"/>
</dbReference>
<feature type="compositionally biased region" description="Polar residues" evidence="2">
    <location>
        <begin position="172"/>
        <end position="185"/>
    </location>
</feature>
<feature type="region of interest" description="Disordered" evidence="2">
    <location>
        <begin position="74"/>
        <end position="114"/>
    </location>
</feature>
<dbReference type="EMBL" id="DF830080">
    <property type="protein sequence ID" value="GAK66526.1"/>
    <property type="molecule type" value="Genomic_DNA"/>
</dbReference>
<protein>
    <recommendedName>
        <fullName evidence="4">EF-hand domain-containing protein</fullName>
    </recommendedName>
</protein>
<feature type="region of interest" description="Disordered" evidence="2">
    <location>
        <begin position="148"/>
        <end position="229"/>
    </location>
</feature>
<dbReference type="PROSITE" id="PS50222">
    <property type="entry name" value="EF_HAND_2"/>
    <property type="match status" value="1"/>
</dbReference>
<feature type="compositionally biased region" description="Polar residues" evidence="2">
    <location>
        <begin position="956"/>
        <end position="965"/>
    </location>
</feature>
<dbReference type="HOGENOM" id="CLU_011269_1_0_1"/>
<dbReference type="InterPro" id="IPR018247">
    <property type="entry name" value="EF_Hand_1_Ca_BS"/>
</dbReference>
<dbReference type="SUPFAM" id="SSF50182">
    <property type="entry name" value="Sm-like ribonucleoproteins"/>
    <property type="match status" value="1"/>
</dbReference>
<feature type="transmembrane region" description="Helical" evidence="3">
    <location>
        <begin position="726"/>
        <end position="746"/>
    </location>
</feature>
<dbReference type="PANTHER" id="PTHR31323:SF1">
    <property type="entry name" value="MECHANOSENSITIVE ION CHANNEL PROTEIN"/>
    <property type="match status" value="1"/>
</dbReference>
<gene>
    <name evidence="5" type="ORF">PAN0_013c4748</name>
</gene>
<feature type="compositionally biased region" description="Polar residues" evidence="2">
    <location>
        <begin position="85"/>
        <end position="98"/>
    </location>
</feature>
<keyword evidence="3" id="KW-0812">Transmembrane</keyword>
<feature type="transmembrane region" description="Helical" evidence="3">
    <location>
        <begin position="432"/>
        <end position="452"/>
    </location>
</feature>
<keyword evidence="3" id="KW-1133">Transmembrane helix</keyword>
<organism evidence="5">
    <name type="scientific">Pseudozyma antarctica</name>
    <name type="common">Yeast</name>
    <name type="synonym">Candida antarctica</name>
    <dbReference type="NCBI Taxonomy" id="84753"/>
    <lineage>
        <taxon>Eukaryota</taxon>
        <taxon>Fungi</taxon>
        <taxon>Dikarya</taxon>
        <taxon>Basidiomycota</taxon>
        <taxon>Ustilaginomycotina</taxon>
        <taxon>Ustilaginomycetes</taxon>
        <taxon>Ustilaginales</taxon>
        <taxon>Ustilaginaceae</taxon>
        <taxon>Moesziomyces</taxon>
    </lineage>
</organism>
<evidence type="ECO:0000256" key="2">
    <source>
        <dbReference type="SAM" id="MobiDB-lite"/>
    </source>
</evidence>
<sequence>MAASAILVPVTGLFAHSTVPSDHIHHHVRGILILVVDLLLSLHASSTLGPSLCAKIKPTLLLVRRWKVALVPPAPLPNPRPGLRSQESLPDSFVQNGPASPPYQPQNPLDAMPPIYASQSNLAEHASHPDQHMIRDAALAALASGDAITSGSQAPSPDRKVPHQAAHDTGILTESRTDSNPSSRPGTAGPRVAITDPLAEFRDRNLSKPAGLGPKSDFPPHETNRTPGAFNYQHNVAYRPPFVRQDSELSSENGDRDYGEFDWSDEDDLDEAARFENEQAKQVRMGRLSLWKILNFLATTFLGNLIISCCLLVPVIVIQYVYRRRGPDEGHRDFVADNVQAWFIWAAFNLHVEWWIHLLVELFPKAVLGVIQLIWGRPSQRVLSLAEYFNAIKGYLKFLCYAALSWGSWAIIFNSVYGLYNHTHPRQSRAAYLYRIYQIIEFFFFFTLTICAEKVIIKHIAMSFHKSAYADRIAKVTKSLKVFDWLRDHKPKLKGRETGSAFGIPMRSARGSPSVSGANTPMTPNDFVLDGDNTNSRNASSSSKGTWFKKHSKKRPSDQAAYAGENDRAIDPATGKPAEGQAPARGSGKSNIFARTAARSRHRIRATAGQASTLARVAMNDPFGLLRNEALGIGTDVNSPAEAKRLARSIFIAFRGSHKRSYLVPSDFDSAYTNPQDARDAFSVFDRDGNGDISQSEIKNTVMQVYKERRFLGRSMQDVNHAVGQLDGIFLVVALVIIMFEALAIFNVDIGKTLSTFYSLAIAFAFVFKESAANVFDSIIFIFITHPFDTGDRIQIGEAVLVVKRMSLLSCLFVDSLNQDVYISNVILAGTSIINMRRSGYQWEAITAQFDFNTPLDKLDAVEEDMIHWLQTEPERLFVPSTAIVPQKIEYMRAMECTIGMTHADTWQDWGRRFYRKNAFFAAFSFYCKKHGIRYANPVQPIVYWTEDAAALPPSYDTTSSAQRRGSQEGEDESNGYVLDDFTASPYASPQIRAAGGAVALPPKKPKSFMNFTPPLDELEVSDSANVRLRKVKRGDKMLTTQGGDG</sequence>
<feature type="region of interest" description="Disordered" evidence="2">
    <location>
        <begin position="955"/>
        <end position="977"/>
    </location>
</feature>
<evidence type="ECO:0000256" key="3">
    <source>
        <dbReference type="SAM" id="Phobius"/>
    </source>
</evidence>
<evidence type="ECO:0000313" key="5">
    <source>
        <dbReference type="EMBL" id="GAK66526.1"/>
    </source>
</evidence>
<dbReference type="Pfam" id="PF00924">
    <property type="entry name" value="MS_channel_2nd"/>
    <property type="match status" value="1"/>
</dbReference>
<dbReference type="AlphaFoldDB" id="A0A081CIN0"/>
<keyword evidence="6" id="KW-1185">Reference proteome</keyword>
<dbReference type="SMART" id="SM00054">
    <property type="entry name" value="EFh"/>
    <property type="match status" value="1"/>
</dbReference>
<dbReference type="Proteomes" id="UP000053758">
    <property type="component" value="Unassembled WGS sequence"/>
</dbReference>
<feature type="transmembrane region" description="Helical" evidence="3">
    <location>
        <begin position="396"/>
        <end position="420"/>
    </location>
</feature>
<reference evidence="5" key="1">
    <citation type="submission" date="2014-07" db="EMBL/GenBank/DDBJ databases">
        <title>Draft genome sequence of the yeast Pseudozyma antarctica JCM 10317 known as a producer of lipase B which used in a wide range of industrial applications.</title>
        <authorList>
            <person name="Morita T."/>
            <person name="Saika A."/>
            <person name="Koike H."/>
        </authorList>
    </citation>
    <scope>NUCLEOTIDE SEQUENCE</scope>
    <source>
        <strain evidence="5">JCM 10317</strain>
    </source>
</reference>
<dbReference type="InterPro" id="IPR058650">
    <property type="entry name" value="Msy1/2-like"/>
</dbReference>
<dbReference type="GO" id="GO:0016020">
    <property type="term" value="C:membrane"/>
    <property type="evidence" value="ECO:0007669"/>
    <property type="project" value="InterPro"/>
</dbReference>
<dbReference type="InterPro" id="IPR010920">
    <property type="entry name" value="LSM_dom_sf"/>
</dbReference>
<evidence type="ECO:0000313" key="6">
    <source>
        <dbReference type="Proteomes" id="UP000053758"/>
    </source>
</evidence>
<dbReference type="RefSeq" id="XP_014655362.1">
    <property type="nucleotide sequence ID" value="XM_014799876.1"/>
</dbReference>
<feature type="transmembrane region" description="Helical" evidence="3">
    <location>
        <begin position="293"/>
        <end position="322"/>
    </location>
</feature>
<evidence type="ECO:0000256" key="1">
    <source>
        <dbReference type="ARBA" id="ARBA00022837"/>
    </source>
</evidence>
<dbReference type="Gene3D" id="1.10.238.10">
    <property type="entry name" value="EF-hand"/>
    <property type="match status" value="1"/>
</dbReference>
<dbReference type="InterPro" id="IPR006685">
    <property type="entry name" value="MscS_channel_2nd"/>
</dbReference>
<evidence type="ECO:0000259" key="4">
    <source>
        <dbReference type="PROSITE" id="PS50222"/>
    </source>
</evidence>
<dbReference type="InterPro" id="IPR011992">
    <property type="entry name" value="EF-hand-dom_pair"/>
</dbReference>
<accession>A0A081CIN0</accession>
<dbReference type="GO" id="GO:0006874">
    <property type="term" value="P:intracellular calcium ion homeostasis"/>
    <property type="evidence" value="ECO:0007669"/>
    <property type="project" value="TreeGrafter"/>
</dbReference>
<keyword evidence="1" id="KW-0106">Calcium</keyword>
<feature type="compositionally biased region" description="Polar residues" evidence="2">
    <location>
        <begin position="511"/>
        <end position="523"/>
    </location>
</feature>
<dbReference type="GO" id="GO:0005262">
    <property type="term" value="F:calcium channel activity"/>
    <property type="evidence" value="ECO:0007669"/>
    <property type="project" value="TreeGrafter"/>
</dbReference>
<keyword evidence="3" id="KW-0472">Membrane</keyword>
<proteinExistence type="predicted"/>
<dbReference type="GO" id="GO:0005509">
    <property type="term" value="F:calcium ion binding"/>
    <property type="evidence" value="ECO:0007669"/>
    <property type="project" value="InterPro"/>
</dbReference>
<name>A0A081CIN0_PSEA2</name>
<dbReference type="SUPFAM" id="SSF47473">
    <property type="entry name" value="EF-hand"/>
    <property type="match status" value="1"/>
</dbReference>
<dbReference type="PANTHER" id="PTHR31323">
    <property type="entry name" value="MECHANOSENSITIVE ION CHANNEL PROTEIN MSY2"/>
    <property type="match status" value="1"/>
</dbReference>
<feature type="region of interest" description="Disordered" evidence="2">
    <location>
        <begin position="496"/>
        <end position="591"/>
    </location>
</feature>